<evidence type="ECO:0000313" key="3">
    <source>
        <dbReference type="Proteomes" id="UP001497382"/>
    </source>
</evidence>
<proteinExistence type="predicted"/>
<evidence type="ECO:0000256" key="1">
    <source>
        <dbReference type="SAM" id="SignalP"/>
    </source>
</evidence>
<dbReference type="Proteomes" id="UP001497382">
    <property type="component" value="Unassembled WGS sequence"/>
</dbReference>
<keyword evidence="1" id="KW-0732">Signal</keyword>
<evidence type="ECO:0000313" key="2">
    <source>
        <dbReference type="EMBL" id="CAL1271229.1"/>
    </source>
</evidence>
<feature type="signal peptide" evidence="1">
    <location>
        <begin position="1"/>
        <end position="18"/>
    </location>
</feature>
<dbReference type="AlphaFoldDB" id="A0AAV1ZI39"/>
<keyword evidence="3" id="KW-1185">Reference proteome</keyword>
<feature type="non-terminal residue" evidence="2">
    <location>
        <position position="50"/>
    </location>
</feature>
<comment type="caution">
    <text evidence="2">The sequence shown here is derived from an EMBL/GenBank/DDBJ whole genome shotgun (WGS) entry which is preliminary data.</text>
</comment>
<name>A0AAV1ZI39_9ARAC</name>
<gene>
    <name evidence="2" type="ORF">LARSCL_LOCUS5710</name>
</gene>
<dbReference type="EMBL" id="CAXIEN010000053">
    <property type="protein sequence ID" value="CAL1271229.1"/>
    <property type="molecule type" value="Genomic_DNA"/>
</dbReference>
<accession>A0AAV1ZI39</accession>
<reference evidence="2 3" key="1">
    <citation type="submission" date="2024-04" db="EMBL/GenBank/DDBJ databases">
        <authorList>
            <person name="Rising A."/>
            <person name="Reimegard J."/>
            <person name="Sonavane S."/>
            <person name="Akerstrom W."/>
            <person name="Nylinder S."/>
            <person name="Hedman E."/>
            <person name="Kallberg Y."/>
        </authorList>
    </citation>
    <scope>NUCLEOTIDE SEQUENCE [LARGE SCALE GENOMIC DNA]</scope>
</reference>
<feature type="chain" id="PRO_5043539188" evidence="1">
    <location>
        <begin position="19"/>
        <end position="50"/>
    </location>
</feature>
<organism evidence="2 3">
    <name type="scientific">Larinioides sclopetarius</name>
    <dbReference type="NCBI Taxonomy" id="280406"/>
    <lineage>
        <taxon>Eukaryota</taxon>
        <taxon>Metazoa</taxon>
        <taxon>Ecdysozoa</taxon>
        <taxon>Arthropoda</taxon>
        <taxon>Chelicerata</taxon>
        <taxon>Arachnida</taxon>
        <taxon>Araneae</taxon>
        <taxon>Araneomorphae</taxon>
        <taxon>Entelegynae</taxon>
        <taxon>Araneoidea</taxon>
        <taxon>Araneidae</taxon>
        <taxon>Larinioides</taxon>
    </lineage>
</organism>
<sequence length="50" mass="5610">MRSLAVFLLPFLLEVSVRKVGRRLPIPRRHCPAFIQAHAVDQGNELAANT</sequence>
<protein>
    <submittedName>
        <fullName evidence="2">Uncharacterized protein</fullName>
    </submittedName>
</protein>